<evidence type="ECO:0000256" key="2">
    <source>
        <dbReference type="SAM" id="Phobius"/>
    </source>
</evidence>
<sequence length="282" mass="30957">MTDPTPQPALREWRRHMTLPETMTILASVWGVLALVGPFGTIDMLNIAERLGYWGVVSIASYGWGSLMAILFRPKLEQRGLILHILASTVATGVGISALVLTMNMLTLDWSPTSEELSRLLPILFGICLIVSASVIHFSHKRRKAAAAALPASSSTDDEVTNTPPIGESVTPADADITPPIWERLPFDKRGPLVALSVEDHYVRIKTLQGEEMILMRLSDAIREVGSTPGAQVHRSHWAAFDQVKSVRREGDRAILTMINGDEIPVSRANMPKIKEASLLPR</sequence>
<organism evidence="4 5">
    <name type="scientific">Thalassovita mediterranea</name>
    <dbReference type="NCBI Taxonomy" id="340021"/>
    <lineage>
        <taxon>Bacteria</taxon>
        <taxon>Pseudomonadati</taxon>
        <taxon>Pseudomonadota</taxon>
        <taxon>Alphaproteobacteria</taxon>
        <taxon>Rhodobacterales</taxon>
        <taxon>Roseobacteraceae</taxon>
        <taxon>Thalassovita</taxon>
    </lineage>
</organism>
<feature type="region of interest" description="Disordered" evidence="1">
    <location>
        <begin position="154"/>
        <end position="173"/>
    </location>
</feature>
<gene>
    <name evidence="4" type="ORF">TM5383_01067</name>
</gene>
<dbReference type="InterPro" id="IPR007492">
    <property type="entry name" value="LytTR_DNA-bd_dom"/>
</dbReference>
<dbReference type="PROSITE" id="PS50930">
    <property type="entry name" value="HTH_LYTTR"/>
    <property type="match status" value="1"/>
</dbReference>
<name>A0A0P1H174_9RHOB</name>
<dbReference type="EMBL" id="CYSF01000006">
    <property type="protein sequence ID" value="CUH83863.1"/>
    <property type="molecule type" value="Genomic_DNA"/>
</dbReference>
<keyword evidence="2" id="KW-0472">Membrane</keyword>
<dbReference type="OrthoDB" id="7028951at2"/>
<dbReference type="STRING" id="340021.TM5383_01067"/>
<feature type="transmembrane region" description="Helical" evidence="2">
    <location>
        <begin position="21"/>
        <end position="39"/>
    </location>
</feature>
<feature type="transmembrane region" description="Helical" evidence="2">
    <location>
        <begin position="120"/>
        <end position="138"/>
    </location>
</feature>
<dbReference type="SMART" id="SM00850">
    <property type="entry name" value="LytTR"/>
    <property type="match status" value="1"/>
</dbReference>
<reference evidence="4 5" key="1">
    <citation type="submission" date="2015-09" db="EMBL/GenBank/DDBJ databases">
        <authorList>
            <consortium name="Swine Surveillance"/>
        </authorList>
    </citation>
    <scope>NUCLEOTIDE SEQUENCE [LARGE SCALE GENOMIC DNA]</scope>
    <source>
        <strain evidence="4 5">CECT 8383</strain>
    </source>
</reference>
<keyword evidence="5" id="KW-1185">Reference proteome</keyword>
<feature type="transmembrane region" description="Helical" evidence="2">
    <location>
        <begin position="81"/>
        <end position="100"/>
    </location>
</feature>
<evidence type="ECO:0000313" key="5">
    <source>
        <dbReference type="Proteomes" id="UP000051681"/>
    </source>
</evidence>
<dbReference type="Proteomes" id="UP000051681">
    <property type="component" value="Unassembled WGS sequence"/>
</dbReference>
<dbReference type="AlphaFoldDB" id="A0A0P1H174"/>
<feature type="domain" description="HTH LytTR-type" evidence="3">
    <location>
        <begin position="196"/>
        <end position="280"/>
    </location>
</feature>
<feature type="transmembrane region" description="Helical" evidence="2">
    <location>
        <begin position="51"/>
        <end position="72"/>
    </location>
</feature>
<evidence type="ECO:0000259" key="3">
    <source>
        <dbReference type="PROSITE" id="PS50930"/>
    </source>
</evidence>
<protein>
    <submittedName>
        <fullName evidence="4">Response regulator of the LytR/AlgR family protein</fullName>
    </submittedName>
</protein>
<dbReference type="GO" id="GO:0003677">
    <property type="term" value="F:DNA binding"/>
    <property type="evidence" value="ECO:0007669"/>
    <property type="project" value="InterPro"/>
</dbReference>
<evidence type="ECO:0000313" key="4">
    <source>
        <dbReference type="EMBL" id="CUH83863.1"/>
    </source>
</evidence>
<dbReference type="Gene3D" id="2.40.50.1020">
    <property type="entry name" value="LytTr DNA-binding domain"/>
    <property type="match status" value="1"/>
</dbReference>
<accession>A0A0P1H174</accession>
<evidence type="ECO:0000256" key="1">
    <source>
        <dbReference type="SAM" id="MobiDB-lite"/>
    </source>
</evidence>
<proteinExistence type="predicted"/>
<dbReference type="RefSeq" id="WP_143570201.1">
    <property type="nucleotide sequence ID" value="NZ_CYSF01000006.1"/>
</dbReference>
<dbReference type="Pfam" id="PF04397">
    <property type="entry name" value="LytTR"/>
    <property type="match status" value="1"/>
</dbReference>
<keyword evidence="2" id="KW-0812">Transmembrane</keyword>
<keyword evidence="2" id="KW-1133">Transmembrane helix</keyword>